<keyword evidence="6" id="KW-0472">Membrane</keyword>
<evidence type="ECO:0000256" key="8">
    <source>
        <dbReference type="SAM" id="SignalP"/>
    </source>
</evidence>
<dbReference type="AlphaFoldDB" id="A0A3G2SYM4"/>
<reference evidence="9 10" key="1">
    <citation type="submission" date="2018-10" db="EMBL/GenBank/DDBJ databases">
        <title>The complete genome of Acinetobacter wuhouensis strain WCHAW010062.</title>
        <authorList>
            <person name="Hu Y."/>
            <person name="Long H."/>
            <person name="Feng Y."/>
            <person name="Zong Z."/>
        </authorList>
    </citation>
    <scope>NUCLEOTIDE SEQUENCE [LARGE SCALE GENOMIC DNA]</scope>
    <source>
        <strain evidence="9 10">WCHAW010062</strain>
    </source>
</reference>
<keyword evidence="7" id="KW-0998">Cell outer membrane</keyword>
<evidence type="ECO:0000313" key="10">
    <source>
        <dbReference type="Proteomes" id="UP000279962"/>
    </source>
</evidence>
<evidence type="ECO:0000256" key="7">
    <source>
        <dbReference type="ARBA" id="ARBA00023237"/>
    </source>
</evidence>
<dbReference type="GO" id="GO:0015483">
    <property type="term" value="F:long-chain fatty acid transporting porin activity"/>
    <property type="evidence" value="ECO:0007669"/>
    <property type="project" value="TreeGrafter"/>
</dbReference>
<keyword evidence="4" id="KW-0812">Transmembrane</keyword>
<dbReference type="PANTHER" id="PTHR35093">
    <property type="entry name" value="OUTER MEMBRANE PROTEIN NMB0088-RELATED"/>
    <property type="match status" value="1"/>
</dbReference>
<feature type="chain" id="PRO_5018295647" evidence="8">
    <location>
        <begin position="24"/>
        <end position="423"/>
    </location>
</feature>
<feature type="signal peptide" evidence="8">
    <location>
        <begin position="1"/>
        <end position="23"/>
    </location>
</feature>
<sequence>MAASYKKLPLTLLISLLSTTSFATTGYFMHGYGVKAQGNAGTSIAQFQDALTIANNPAGLSWIGSRVDVGATVFSPDRSAQISGNQMPQGYPNANGSYDGNGRKYFVLPEVALNHQINDQVALGLAIYGNGGMNTGYKNNPFAAFGNSGTAGVDLTQVFISPAVSWKYAENQSVGIATNILYQRFEAKGITAFAGYSADGSNLSNRGKDSATGIGARIGWAGNFFNDRLTLGANYSSKINADRFEKYQGLFAEQGDFDVPESYGIGAAVKVTPKLTLAADVQRINYSDVKSVGNRFDVAQLKQGHAFGTDQGPGFGWEDINVYKLGVSYQAHPKLTLRAGYSHNDQPIPFSEAFLNILAPGVIQDHLSVGATYHIDQHQELSVAYTHALEDEVTGRISPAFSGGESKLKMSQDILGVSYGYKF</sequence>
<dbReference type="PANTHER" id="PTHR35093:SF8">
    <property type="entry name" value="OUTER MEMBRANE PROTEIN NMB0088-RELATED"/>
    <property type="match status" value="1"/>
</dbReference>
<dbReference type="SUPFAM" id="SSF56935">
    <property type="entry name" value="Porins"/>
    <property type="match status" value="1"/>
</dbReference>
<accession>A0A3G2SYM4</accession>
<dbReference type="GO" id="GO:0009279">
    <property type="term" value="C:cell outer membrane"/>
    <property type="evidence" value="ECO:0007669"/>
    <property type="project" value="UniProtKB-SubCell"/>
</dbReference>
<evidence type="ECO:0000256" key="3">
    <source>
        <dbReference type="ARBA" id="ARBA00022452"/>
    </source>
</evidence>
<evidence type="ECO:0000256" key="2">
    <source>
        <dbReference type="ARBA" id="ARBA00008163"/>
    </source>
</evidence>
<comment type="similarity">
    <text evidence="2">Belongs to the OmpP1/FadL family.</text>
</comment>
<dbReference type="Pfam" id="PF03349">
    <property type="entry name" value="Toluene_X"/>
    <property type="match status" value="1"/>
</dbReference>
<comment type="subcellular location">
    <subcellularLocation>
        <location evidence="1">Cell outer membrane</location>
        <topology evidence="1">Multi-pass membrane protein</topology>
    </subcellularLocation>
</comment>
<evidence type="ECO:0000256" key="1">
    <source>
        <dbReference type="ARBA" id="ARBA00004571"/>
    </source>
</evidence>
<name>A0A3G2SYM4_9GAMM</name>
<dbReference type="Proteomes" id="UP000279962">
    <property type="component" value="Chromosome"/>
</dbReference>
<organism evidence="9 10">
    <name type="scientific">Acinetobacter wuhouensis</name>
    <dbReference type="NCBI Taxonomy" id="1879050"/>
    <lineage>
        <taxon>Bacteria</taxon>
        <taxon>Pseudomonadati</taxon>
        <taxon>Pseudomonadota</taxon>
        <taxon>Gammaproteobacteria</taxon>
        <taxon>Moraxellales</taxon>
        <taxon>Moraxellaceae</taxon>
        <taxon>Acinetobacter</taxon>
    </lineage>
</organism>
<dbReference type="Gene3D" id="2.40.160.60">
    <property type="entry name" value="Outer membrane protein transport protein (OMPP1/FadL/TodX)"/>
    <property type="match status" value="1"/>
</dbReference>
<gene>
    <name evidence="9" type="ORF">CDG68_04515</name>
</gene>
<evidence type="ECO:0000313" key="9">
    <source>
        <dbReference type="EMBL" id="AYO52974.1"/>
    </source>
</evidence>
<dbReference type="InterPro" id="IPR005017">
    <property type="entry name" value="OMPP1/FadL/TodX"/>
</dbReference>
<dbReference type="EMBL" id="CP033133">
    <property type="protein sequence ID" value="AYO52974.1"/>
    <property type="molecule type" value="Genomic_DNA"/>
</dbReference>
<evidence type="ECO:0000256" key="4">
    <source>
        <dbReference type="ARBA" id="ARBA00022692"/>
    </source>
</evidence>
<keyword evidence="3" id="KW-1134">Transmembrane beta strand</keyword>
<evidence type="ECO:0000256" key="5">
    <source>
        <dbReference type="ARBA" id="ARBA00022729"/>
    </source>
</evidence>
<protein>
    <submittedName>
        <fullName evidence="9">Long-chain fatty acid transporter</fullName>
    </submittedName>
</protein>
<evidence type="ECO:0000256" key="6">
    <source>
        <dbReference type="ARBA" id="ARBA00023136"/>
    </source>
</evidence>
<proteinExistence type="inferred from homology"/>
<dbReference type="RefSeq" id="WP_087552796.1">
    <property type="nucleotide sequence ID" value="NZ_CP033133.1"/>
</dbReference>
<keyword evidence="5 8" id="KW-0732">Signal</keyword>